<keyword evidence="2" id="KW-1185">Reference proteome</keyword>
<evidence type="ECO:0000313" key="2">
    <source>
        <dbReference type="Proteomes" id="UP000465785"/>
    </source>
</evidence>
<dbReference type="Proteomes" id="UP000465785">
    <property type="component" value="Chromosome"/>
</dbReference>
<sequence length="52" mass="5650">MQQAARVSDCTGFVNIKDTGALGKLVEMDDTEKMFSNPNQKAAEDYVVGRLG</sequence>
<dbReference type="KEGG" id="mgau:MGALJ_42470"/>
<gene>
    <name evidence="1" type="ORF">MGALJ_42470</name>
</gene>
<reference evidence="1 2" key="1">
    <citation type="journal article" date="2019" name="Emerg. Microbes Infect.">
        <title>Comprehensive subspecies identification of 175 nontuberculous mycobacteria species based on 7547 genomic profiles.</title>
        <authorList>
            <person name="Matsumoto Y."/>
            <person name="Kinjo T."/>
            <person name="Motooka D."/>
            <person name="Nabeya D."/>
            <person name="Jung N."/>
            <person name="Uechi K."/>
            <person name="Horii T."/>
            <person name="Iida T."/>
            <person name="Fujita J."/>
            <person name="Nakamura S."/>
        </authorList>
    </citation>
    <scope>NUCLEOTIDE SEQUENCE [LARGE SCALE GENOMIC DNA]</scope>
    <source>
        <strain evidence="1 2">JCM 6399</strain>
    </source>
</reference>
<proteinExistence type="predicted"/>
<organism evidence="1 2">
    <name type="scientific">Mycobacterium gallinarum</name>
    <dbReference type="NCBI Taxonomy" id="39689"/>
    <lineage>
        <taxon>Bacteria</taxon>
        <taxon>Bacillati</taxon>
        <taxon>Actinomycetota</taxon>
        <taxon>Actinomycetes</taxon>
        <taxon>Mycobacteriales</taxon>
        <taxon>Mycobacteriaceae</taxon>
        <taxon>Mycobacterium</taxon>
    </lineage>
</organism>
<name>A0A9W4BCX8_9MYCO</name>
<protein>
    <submittedName>
        <fullName evidence="1">Uncharacterized protein</fullName>
    </submittedName>
</protein>
<dbReference type="AlphaFoldDB" id="A0A9W4BCX8"/>
<dbReference type="EMBL" id="AP022601">
    <property type="protein sequence ID" value="BBY94578.1"/>
    <property type="molecule type" value="Genomic_DNA"/>
</dbReference>
<evidence type="ECO:0000313" key="1">
    <source>
        <dbReference type="EMBL" id="BBY94578.1"/>
    </source>
</evidence>
<accession>A0A9W4BCX8</accession>